<dbReference type="EMBL" id="JAMPKX010000019">
    <property type="protein sequence ID" value="MEP0950040.1"/>
    <property type="molecule type" value="Genomic_DNA"/>
</dbReference>
<organism evidence="2 3">
    <name type="scientific">Leptolyngbya subtilissima DQ-A4</name>
    <dbReference type="NCBI Taxonomy" id="2933933"/>
    <lineage>
        <taxon>Bacteria</taxon>
        <taxon>Bacillati</taxon>
        <taxon>Cyanobacteriota</taxon>
        <taxon>Cyanophyceae</taxon>
        <taxon>Leptolyngbyales</taxon>
        <taxon>Leptolyngbyaceae</taxon>
        <taxon>Leptolyngbya group</taxon>
        <taxon>Leptolyngbya</taxon>
    </lineage>
</organism>
<reference evidence="2 3" key="1">
    <citation type="submission" date="2022-04" db="EMBL/GenBank/DDBJ databases">
        <title>Positive selection, recombination, and allopatry shape intraspecific diversity of widespread and dominant cyanobacteria.</title>
        <authorList>
            <person name="Wei J."/>
            <person name="Shu W."/>
            <person name="Hu C."/>
        </authorList>
    </citation>
    <scope>NUCLEOTIDE SEQUENCE [LARGE SCALE GENOMIC DNA]</scope>
    <source>
        <strain evidence="2 3">DQ-A4</strain>
    </source>
</reference>
<protein>
    <submittedName>
        <fullName evidence="2">Uncharacterized protein</fullName>
    </submittedName>
</protein>
<feature type="region of interest" description="Disordered" evidence="1">
    <location>
        <begin position="1"/>
        <end position="21"/>
    </location>
</feature>
<comment type="caution">
    <text evidence="2">The sequence shown here is derived from an EMBL/GenBank/DDBJ whole genome shotgun (WGS) entry which is preliminary data.</text>
</comment>
<feature type="compositionally biased region" description="Polar residues" evidence="1">
    <location>
        <begin position="1"/>
        <end position="16"/>
    </location>
</feature>
<sequence>MVLATVQNPTRPTANRGSGRRARTRWYRVVTVHTVEGQTVVDGINVEVPSGGHYGWGEQAAIAAHVAEHCPGHEVVDTWPIAA</sequence>
<evidence type="ECO:0000313" key="3">
    <source>
        <dbReference type="Proteomes" id="UP001482513"/>
    </source>
</evidence>
<gene>
    <name evidence="2" type="ORF">NC992_24420</name>
</gene>
<name>A0ABV0KB80_9CYAN</name>
<accession>A0ABV0KB80</accession>
<evidence type="ECO:0000256" key="1">
    <source>
        <dbReference type="SAM" id="MobiDB-lite"/>
    </source>
</evidence>
<proteinExistence type="predicted"/>
<keyword evidence="3" id="KW-1185">Reference proteome</keyword>
<evidence type="ECO:0000313" key="2">
    <source>
        <dbReference type="EMBL" id="MEP0950040.1"/>
    </source>
</evidence>
<dbReference type="RefSeq" id="WP_190707529.1">
    <property type="nucleotide sequence ID" value="NZ_JAMPKX010000019.1"/>
</dbReference>
<dbReference type="Proteomes" id="UP001482513">
    <property type="component" value="Unassembled WGS sequence"/>
</dbReference>